<comment type="caution">
    <text evidence="2">The sequence shown here is derived from an EMBL/GenBank/DDBJ whole genome shotgun (WGS) entry which is preliminary data.</text>
</comment>
<protein>
    <submittedName>
        <fullName evidence="2">10487_t:CDS:1</fullName>
    </submittedName>
</protein>
<dbReference type="EMBL" id="CAJVPI010000608">
    <property type="protein sequence ID" value="CAG8555429.1"/>
    <property type="molecule type" value="Genomic_DNA"/>
</dbReference>
<evidence type="ECO:0000313" key="3">
    <source>
        <dbReference type="Proteomes" id="UP000789739"/>
    </source>
</evidence>
<proteinExistence type="predicted"/>
<keyword evidence="3" id="KW-1185">Reference proteome</keyword>
<reference evidence="2" key="1">
    <citation type="submission" date="2021-06" db="EMBL/GenBank/DDBJ databases">
        <authorList>
            <person name="Kallberg Y."/>
            <person name="Tangrot J."/>
            <person name="Rosling A."/>
        </authorList>
    </citation>
    <scope>NUCLEOTIDE SEQUENCE</scope>
    <source>
        <strain evidence="2">BR232B</strain>
    </source>
</reference>
<evidence type="ECO:0000256" key="1">
    <source>
        <dbReference type="SAM" id="Coils"/>
    </source>
</evidence>
<keyword evidence="1" id="KW-0175">Coiled coil</keyword>
<dbReference type="AlphaFoldDB" id="A0A9N9FQY4"/>
<accession>A0A9N9FQY4</accession>
<organism evidence="2 3">
    <name type="scientific">Paraglomus brasilianum</name>
    <dbReference type="NCBI Taxonomy" id="144538"/>
    <lineage>
        <taxon>Eukaryota</taxon>
        <taxon>Fungi</taxon>
        <taxon>Fungi incertae sedis</taxon>
        <taxon>Mucoromycota</taxon>
        <taxon>Glomeromycotina</taxon>
        <taxon>Glomeromycetes</taxon>
        <taxon>Paraglomerales</taxon>
        <taxon>Paraglomeraceae</taxon>
        <taxon>Paraglomus</taxon>
    </lineage>
</organism>
<sequence>MNKEKEIITKFKEYLETKEIFLNTRQITIENLRKICNELETSVNIGKHAKIEEKGKLISASGNAFNSLTFGIIKALKLEDRLEVEEMKKTIELLNENRKELKSELGKEQKWFVNLKERVNDPTKNDVSEKISSGGDIP</sequence>
<dbReference type="OrthoDB" id="2399235at2759"/>
<name>A0A9N9FQY4_9GLOM</name>
<gene>
    <name evidence="2" type="ORF">PBRASI_LOCUS5311</name>
</gene>
<dbReference type="Proteomes" id="UP000789739">
    <property type="component" value="Unassembled WGS sequence"/>
</dbReference>
<feature type="coiled-coil region" evidence="1">
    <location>
        <begin position="77"/>
        <end position="104"/>
    </location>
</feature>
<evidence type="ECO:0000313" key="2">
    <source>
        <dbReference type="EMBL" id="CAG8555429.1"/>
    </source>
</evidence>